<dbReference type="InParanoid" id="D8QGZ0"/>
<organism evidence="3">
    <name type="scientific">Schizophyllum commune (strain H4-8 / FGSC 9210)</name>
    <name type="common">Split gill fungus</name>
    <dbReference type="NCBI Taxonomy" id="578458"/>
    <lineage>
        <taxon>Eukaryota</taxon>
        <taxon>Fungi</taxon>
        <taxon>Dikarya</taxon>
        <taxon>Basidiomycota</taxon>
        <taxon>Agaricomycotina</taxon>
        <taxon>Agaricomycetes</taxon>
        <taxon>Agaricomycetidae</taxon>
        <taxon>Agaricales</taxon>
        <taxon>Schizophyllaceae</taxon>
        <taxon>Schizophyllum</taxon>
    </lineage>
</organism>
<dbReference type="GeneID" id="9597255"/>
<keyword evidence="3" id="KW-1185">Reference proteome</keyword>
<dbReference type="EMBL" id="GL377312">
    <property type="protein sequence ID" value="EFI92848.1"/>
    <property type="molecule type" value="Genomic_DNA"/>
</dbReference>
<dbReference type="OrthoDB" id="3133596at2759"/>
<dbReference type="RefSeq" id="XP_003027751.1">
    <property type="nucleotide sequence ID" value="XM_003027705.1"/>
</dbReference>
<dbReference type="AlphaFoldDB" id="D8QGZ0"/>
<feature type="region of interest" description="Disordered" evidence="1">
    <location>
        <begin position="214"/>
        <end position="271"/>
    </location>
</feature>
<evidence type="ECO:0000313" key="3">
    <source>
        <dbReference type="Proteomes" id="UP000007431"/>
    </source>
</evidence>
<dbReference type="KEGG" id="scm:SCHCO_02515710"/>
<sequence length="385" mass="43179">MSPDAVPLSALSFSEDAACIPVVERTLLTFDEAVEFQVIWTLEWCWGVERGGIPLTGPFNRMELRADMAKSFDEEDWTLMPTRKTLRAMSHLLRHNAQADASSRRNAMKAQKCKYKLKFVGHRKPGDEPTIYAAIGDAEPTAYKYPYKDLRIRSCAHPFIVVYKAHLIATDRHNGWNHHALESLHDNTLKISMRWRETPPAQFKYGPDFPPEHCHPGSIAGSVDGSSPRKRGSSDRPSDLPPTNALCSHSGSRSSLRKRKREDSDEEVDLEAPPRLCARTLDTSSLASLYADSTAVVSWLDMLEPGDVDYRCTPESAMAEADAALAQYVQEPARDPKEVMRTGWKPLKISRPLGQERDMSRWTSSMAAAWIAGVMIWGRYDDGSS</sequence>
<evidence type="ECO:0000313" key="2">
    <source>
        <dbReference type="EMBL" id="EFI92848.1"/>
    </source>
</evidence>
<proteinExistence type="predicted"/>
<name>D8QGZ0_SCHCM</name>
<dbReference type="HOGENOM" id="CLU_681779_0_0_1"/>
<evidence type="ECO:0000256" key="1">
    <source>
        <dbReference type="SAM" id="MobiDB-lite"/>
    </source>
</evidence>
<accession>D8QGZ0</accession>
<gene>
    <name evidence="2" type="ORF">SCHCODRAFT_113135</name>
</gene>
<dbReference type="Proteomes" id="UP000007431">
    <property type="component" value="Unassembled WGS sequence"/>
</dbReference>
<feature type="non-terminal residue" evidence="2">
    <location>
        <position position="385"/>
    </location>
</feature>
<reference evidence="2 3" key="1">
    <citation type="journal article" date="2010" name="Nat. Biotechnol.">
        <title>Genome sequence of the model mushroom Schizophyllum commune.</title>
        <authorList>
            <person name="Ohm R.A."/>
            <person name="de Jong J.F."/>
            <person name="Lugones L.G."/>
            <person name="Aerts A."/>
            <person name="Kothe E."/>
            <person name="Stajich J.E."/>
            <person name="de Vries R.P."/>
            <person name="Record E."/>
            <person name="Levasseur A."/>
            <person name="Baker S.E."/>
            <person name="Bartholomew K.A."/>
            <person name="Coutinho P.M."/>
            <person name="Erdmann S."/>
            <person name="Fowler T.J."/>
            <person name="Gathman A.C."/>
            <person name="Lombard V."/>
            <person name="Henrissat B."/>
            <person name="Knabe N."/>
            <person name="Kuees U."/>
            <person name="Lilly W.W."/>
            <person name="Lindquist E."/>
            <person name="Lucas S."/>
            <person name="Magnuson J.K."/>
            <person name="Piumi F."/>
            <person name="Raudaskoski M."/>
            <person name="Salamov A."/>
            <person name="Schmutz J."/>
            <person name="Schwarze F.W.M.R."/>
            <person name="vanKuyk P.A."/>
            <person name="Horton J.S."/>
            <person name="Grigoriev I.V."/>
            <person name="Woesten H.A.B."/>
        </authorList>
    </citation>
    <scope>NUCLEOTIDE SEQUENCE [LARGE SCALE GENOMIC DNA]</scope>
    <source>
        <strain evidence="3">H4-8 / FGSC 9210</strain>
    </source>
</reference>
<protein>
    <submittedName>
        <fullName evidence="2">Uncharacterized protein</fullName>
    </submittedName>
</protein>
<dbReference type="VEuPathDB" id="FungiDB:SCHCODRAFT_02515710"/>